<feature type="transmembrane region" description="Helical" evidence="6">
    <location>
        <begin position="150"/>
        <end position="168"/>
    </location>
</feature>
<gene>
    <name evidence="8" type="primary">LOC127565920</name>
</gene>
<evidence type="ECO:0000256" key="2">
    <source>
        <dbReference type="ARBA" id="ARBA00022475"/>
    </source>
</evidence>
<keyword evidence="6 8" id="KW-0675">Receptor</keyword>
<feature type="transmembrane region" description="Helical" evidence="6">
    <location>
        <begin position="20"/>
        <end position="44"/>
    </location>
</feature>
<comment type="subcellular location">
    <subcellularLocation>
        <location evidence="1 6">Cell membrane</location>
        <topology evidence="1 6">Multi-pass membrane protein</topology>
    </subcellularLocation>
</comment>
<dbReference type="GO" id="GO:0007165">
    <property type="term" value="P:signal transduction"/>
    <property type="evidence" value="ECO:0007669"/>
    <property type="project" value="UniProtKB-KW"/>
</dbReference>
<feature type="transmembrane region" description="Helical" evidence="6">
    <location>
        <begin position="56"/>
        <end position="77"/>
    </location>
</feature>
<evidence type="ECO:0000313" key="7">
    <source>
        <dbReference type="Proteomes" id="UP000515160"/>
    </source>
</evidence>
<sequence length="454" mass="52896">MRVLKAAAQRLRRPARFRNWRPIAILVLLGYVVMLFLNCLYGFYPARFSLKHQQFRLSKAMMIYCLTVATIFCLFYVKHIWQEFFSGQIDQRDAIKIYCYMNACGSLLHYLYQWSICVRVRELLNQTSIFAVINYFDVTVLSMARHMAPVFVKIFIFPLAMHVTLLLYHQHLQQQQQHSQLSWLTTSTTMLPIIAGSQLNNCYFCSIVISKAIFKQINVLLAEMLTEVNRLQTPAEMSLHKPFYRMQRFCDLADRLDELAGKYALVNDYCQGLLDFGCFSMVTTMSINLCNTTLGCYVQYQAFVDTIMLEKPYDIDQAVAHFVFLVLPFLEILLLANETQLLIDEARKAGYLLQRMNLEHADVRFKQEVDLFWLEVRTVEFKLMPMGFLELDGSIVNKMYSTVAGFLLFLIQNDLTLLYLQTDIAIPSRIGQKYITYIELLMDSFSSQVPDTHK</sequence>
<keyword evidence="4 6" id="KW-1133">Transmembrane helix</keyword>
<evidence type="ECO:0000256" key="5">
    <source>
        <dbReference type="ARBA" id="ARBA00023136"/>
    </source>
</evidence>
<evidence type="ECO:0000256" key="1">
    <source>
        <dbReference type="ARBA" id="ARBA00004651"/>
    </source>
</evidence>
<protein>
    <recommendedName>
        <fullName evidence="6">Gustatory receptor</fullName>
    </recommendedName>
</protein>
<dbReference type="Pfam" id="PF08395">
    <property type="entry name" value="7tm_7"/>
    <property type="match status" value="1"/>
</dbReference>
<keyword evidence="5 6" id="KW-0472">Membrane</keyword>
<comment type="similarity">
    <text evidence="6">Belongs to the insect chemoreceptor superfamily. Gustatory receptor (GR) family.</text>
</comment>
<evidence type="ECO:0000256" key="3">
    <source>
        <dbReference type="ARBA" id="ARBA00022692"/>
    </source>
</evidence>
<name>A0A9C6T087_DROAB</name>
<dbReference type="RefSeq" id="XP_051862816.1">
    <property type="nucleotide sequence ID" value="XM_052006856.1"/>
</dbReference>
<keyword evidence="7" id="KW-1185">Reference proteome</keyword>
<dbReference type="OrthoDB" id="7881975at2759"/>
<comment type="function">
    <text evidence="6">Gustatory receptor which mediates acceptance or avoidance behavior, depending on its substrates.</text>
</comment>
<dbReference type="GO" id="GO:0050909">
    <property type="term" value="P:sensory perception of taste"/>
    <property type="evidence" value="ECO:0007669"/>
    <property type="project" value="InterPro"/>
</dbReference>
<reference evidence="8" key="1">
    <citation type="submission" date="2025-08" db="UniProtKB">
        <authorList>
            <consortium name="RefSeq"/>
        </authorList>
    </citation>
    <scope>IDENTIFICATION</scope>
    <source>
        <strain evidence="8">15112-1751.03</strain>
        <tissue evidence="8">Whole Adult</tissue>
    </source>
</reference>
<proteinExistence type="inferred from homology"/>
<dbReference type="GO" id="GO:0005886">
    <property type="term" value="C:plasma membrane"/>
    <property type="evidence" value="ECO:0007669"/>
    <property type="project" value="UniProtKB-SubCell"/>
</dbReference>
<keyword evidence="2 6" id="KW-1003">Cell membrane</keyword>
<comment type="caution">
    <text evidence="6">Lacks conserved residue(s) required for the propagation of feature annotation.</text>
</comment>
<evidence type="ECO:0000256" key="6">
    <source>
        <dbReference type="RuleBase" id="RU363108"/>
    </source>
</evidence>
<keyword evidence="6" id="KW-0807">Transducer</keyword>
<dbReference type="AlphaFoldDB" id="A0A9C6T087"/>
<dbReference type="Proteomes" id="UP000515160">
    <property type="component" value="Chromosome 2R"/>
</dbReference>
<organism evidence="7 8">
    <name type="scientific">Drosophila albomicans</name>
    <name type="common">Fruit fly</name>
    <dbReference type="NCBI Taxonomy" id="7291"/>
    <lineage>
        <taxon>Eukaryota</taxon>
        <taxon>Metazoa</taxon>
        <taxon>Ecdysozoa</taxon>
        <taxon>Arthropoda</taxon>
        <taxon>Hexapoda</taxon>
        <taxon>Insecta</taxon>
        <taxon>Pterygota</taxon>
        <taxon>Neoptera</taxon>
        <taxon>Endopterygota</taxon>
        <taxon>Diptera</taxon>
        <taxon>Brachycera</taxon>
        <taxon>Muscomorpha</taxon>
        <taxon>Ephydroidea</taxon>
        <taxon>Drosophilidae</taxon>
        <taxon>Drosophila</taxon>
    </lineage>
</organism>
<dbReference type="InterPro" id="IPR013604">
    <property type="entry name" value="7TM_chemorcpt"/>
</dbReference>
<accession>A0A9C6T087</accession>
<evidence type="ECO:0000313" key="8">
    <source>
        <dbReference type="RefSeq" id="XP_051862816.1"/>
    </source>
</evidence>
<keyword evidence="3 6" id="KW-0812">Transmembrane</keyword>
<evidence type="ECO:0000256" key="4">
    <source>
        <dbReference type="ARBA" id="ARBA00022989"/>
    </source>
</evidence>
<dbReference type="GeneID" id="127565920"/>